<name>A0ABW3BIF8_9ACTN</name>
<feature type="region of interest" description="Disordered" evidence="5">
    <location>
        <begin position="189"/>
        <end position="210"/>
    </location>
</feature>
<keyword evidence="2" id="KW-0645">Protease</keyword>
<dbReference type="Gene3D" id="6.10.250.3150">
    <property type="match status" value="1"/>
</dbReference>
<dbReference type="PANTHER" id="PTHR47359:SF3">
    <property type="entry name" value="NLP_P60 DOMAIN-CONTAINING PROTEIN-RELATED"/>
    <property type="match status" value="1"/>
</dbReference>
<organism evidence="7 8">
    <name type="scientific">Streptomonospora algeriensis</name>
    <dbReference type="NCBI Taxonomy" id="995084"/>
    <lineage>
        <taxon>Bacteria</taxon>
        <taxon>Bacillati</taxon>
        <taxon>Actinomycetota</taxon>
        <taxon>Actinomycetes</taxon>
        <taxon>Streptosporangiales</taxon>
        <taxon>Nocardiopsidaceae</taxon>
        <taxon>Streptomonospora</taxon>
    </lineage>
</organism>
<evidence type="ECO:0000256" key="2">
    <source>
        <dbReference type="ARBA" id="ARBA00022670"/>
    </source>
</evidence>
<proteinExistence type="inferred from homology"/>
<reference evidence="8" key="1">
    <citation type="journal article" date="2019" name="Int. J. Syst. Evol. Microbiol.">
        <title>The Global Catalogue of Microorganisms (GCM) 10K type strain sequencing project: providing services to taxonomists for standard genome sequencing and annotation.</title>
        <authorList>
            <consortium name="The Broad Institute Genomics Platform"/>
            <consortium name="The Broad Institute Genome Sequencing Center for Infectious Disease"/>
            <person name="Wu L."/>
            <person name="Ma J."/>
        </authorList>
    </citation>
    <scope>NUCLEOTIDE SEQUENCE [LARGE SCALE GENOMIC DNA]</scope>
    <source>
        <strain evidence="8">CCUG 63369</strain>
    </source>
</reference>
<keyword evidence="3" id="KW-0378">Hydrolase</keyword>
<protein>
    <submittedName>
        <fullName evidence="7">NlpC/P60 family protein</fullName>
    </submittedName>
</protein>
<evidence type="ECO:0000259" key="6">
    <source>
        <dbReference type="PROSITE" id="PS51935"/>
    </source>
</evidence>
<evidence type="ECO:0000256" key="4">
    <source>
        <dbReference type="ARBA" id="ARBA00022807"/>
    </source>
</evidence>
<comment type="caution">
    <text evidence="7">The sequence shown here is derived from an EMBL/GenBank/DDBJ whole genome shotgun (WGS) entry which is preliminary data.</text>
</comment>
<dbReference type="InterPro" id="IPR051794">
    <property type="entry name" value="PG_Endopeptidase_C40"/>
</dbReference>
<keyword evidence="8" id="KW-1185">Reference proteome</keyword>
<feature type="region of interest" description="Disordered" evidence="5">
    <location>
        <begin position="66"/>
        <end position="86"/>
    </location>
</feature>
<dbReference type="SUPFAM" id="SSF54001">
    <property type="entry name" value="Cysteine proteinases"/>
    <property type="match status" value="1"/>
</dbReference>
<accession>A0ABW3BIF8</accession>
<dbReference type="EMBL" id="JBHTHR010000618">
    <property type="protein sequence ID" value="MFD0802840.1"/>
    <property type="molecule type" value="Genomic_DNA"/>
</dbReference>
<evidence type="ECO:0000256" key="5">
    <source>
        <dbReference type="SAM" id="MobiDB-lite"/>
    </source>
</evidence>
<dbReference type="Proteomes" id="UP001596956">
    <property type="component" value="Unassembled WGS sequence"/>
</dbReference>
<dbReference type="InterPro" id="IPR038765">
    <property type="entry name" value="Papain-like_cys_pep_sf"/>
</dbReference>
<dbReference type="Gene3D" id="3.90.1720.10">
    <property type="entry name" value="endopeptidase domain like (from Nostoc punctiforme)"/>
    <property type="match status" value="1"/>
</dbReference>
<dbReference type="InterPro" id="IPR000064">
    <property type="entry name" value="NLP_P60_dom"/>
</dbReference>
<evidence type="ECO:0000256" key="3">
    <source>
        <dbReference type="ARBA" id="ARBA00022801"/>
    </source>
</evidence>
<sequence>MTSTGGRRTARRIATGFGVVAAGGLIVPSGVAYAEPTQEEVESRLDDLQEEADGIVQKYNQAKEDYDAAKEKADDLKEQVGDEKERYEGLRDDVADFASAAYQGSDLDSPSTVINVDDPEDLLAQSADVGYLSDNQKEMLDDFGDSSERLFRLKDEADAALEEAKDKKEEIEKKKDEVEEKIDEQETLLAEFPSADPADGGDDTAGGSYTGSASGDARAALDYAYAQLGKPYIYGAAGPEGFDCSGLVMRSWGAAGVSLPRTTYGQAEAGHRVTRDQLQPGDIMFFYGDLGHDGLYVGNGQMLHAPRTGKNVEVVSLSGYWGGQFQFGVRP</sequence>
<keyword evidence="4" id="KW-0788">Thiol protease</keyword>
<evidence type="ECO:0000313" key="7">
    <source>
        <dbReference type="EMBL" id="MFD0802840.1"/>
    </source>
</evidence>
<feature type="domain" description="NlpC/P60" evidence="6">
    <location>
        <begin position="214"/>
        <end position="331"/>
    </location>
</feature>
<evidence type="ECO:0000313" key="8">
    <source>
        <dbReference type="Proteomes" id="UP001596956"/>
    </source>
</evidence>
<comment type="similarity">
    <text evidence="1">Belongs to the peptidase C40 family.</text>
</comment>
<dbReference type="PROSITE" id="PS51935">
    <property type="entry name" value="NLPC_P60"/>
    <property type="match status" value="1"/>
</dbReference>
<gene>
    <name evidence="7" type="ORF">ACFQZU_16140</name>
</gene>
<evidence type="ECO:0000256" key="1">
    <source>
        <dbReference type="ARBA" id="ARBA00007074"/>
    </source>
</evidence>
<dbReference type="Pfam" id="PF00877">
    <property type="entry name" value="NLPC_P60"/>
    <property type="match status" value="1"/>
</dbReference>
<dbReference type="PANTHER" id="PTHR47359">
    <property type="entry name" value="PEPTIDOGLYCAN DL-ENDOPEPTIDASE CWLO"/>
    <property type="match status" value="1"/>
</dbReference>